<organism evidence="1">
    <name type="scientific">bioreactor metagenome</name>
    <dbReference type="NCBI Taxonomy" id="1076179"/>
    <lineage>
        <taxon>unclassified sequences</taxon>
        <taxon>metagenomes</taxon>
        <taxon>ecological metagenomes</taxon>
    </lineage>
</organism>
<protein>
    <submittedName>
        <fullName evidence="1">Uncharacterized protein</fullName>
    </submittedName>
</protein>
<dbReference type="AlphaFoldDB" id="A0A644UCD0"/>
<proteinExistence type="predicted"/>
<name>A0A644UCD0_9ZZZZ</name>
<comment type="caution">
    <text evidence="1">The sequence shown here is derived from an EMBL/GenBank/DDBJ whole genome shotgun (WGS) entry which is preliminary data.</text>
</comment>
<dbReference type="EMBL" id="VSSQ01000098">
    <property type="protein sequence ID" value="MPL76509.1"/>
    <property type="molecule type" value="Genomic_DNA"/>
</dbReference>
<sequence length="84" mass="9582">MARAYKKPFPIPGRAYVSYFAHLPGIILLELAPLPYRPVAGFHRASPSTTLDEKYSIFHYYMTVNKVMSIEQIDILQNNVIPSL</sequence>
<reference evidence="1" key="1">
    <citation type="submission" date="2019-08" db="EMBL/GenBank/DDBJ databases">
        <authorList>
            <person name="Kucharzyk K."/>
            <person name="Murdoch R.W."/>
            <person name="Higgins S."/>
            <person name="Loffler F."/>
        </authorList>
    </citation>
    <scope>NUCLEOTIDE SEQUENCE</scope>
</reference>
<evidence type="ECO:0000313" key="1">
    <source>
        <dbReference type="EMBL" id="MPL76509.1"/>
    </source>
</evidence>
<accession>A0A644UCD0</accession>
<gene>
    <name evidence="1" type="ORF">SDC9_22354</name>
</gene>